<feature type="transmembrane region" description="Helical" evidence="2">
    <location>
        <begin position="146"/>
        <end position="166"/>
    </location>
</feature>
<dbReference type="InterPro" id="IPR036890">
    <property type="entry name" value="HATPase_C_sf"/>
</dbReference>
<dbReference type="Gene3D" id="3.30.565.10">
    <property type="entry name" value="Histidine kinase-like ATPase, C-terminal domain"/>
    <property type="match status" value="1"/>
</dbReference>
<feature type="coiled-coil region" evidence="1">
    <location>
        <begin position="268"/>
        <end position="295"/>
    </location>
</feature>
<name>A0A7Y0ERQ1_9BIFI</name>
<sequence>MPTASAATPVISANFRRWSAHEGIRVAAIILALIMTVGESTVAYAYGFDWRHLLFALAQVICVLIMPRFAKTGAGLTLLLAAAVPLLPFQTSGMLRLSVIAAVIVLGYENTVLGALAGLAAGMMTSWSLVRMFGLPIDWMLRPSQLMNLAYYLGFTVLGVALRHVAAAQRLRSALELSRLRERTAARLHNRICNDLTSLVLRIDRCAGDQTTATTTGNGDDPDGPDDVNDAGVAELMAVRAGLVETLGDVRQVIASLQTDTEQESNGLNRADDFNEELQRRIQHQRQRLEGLGIHGDVLCADADGELLSAEGRDLALEAVDELFGNIARYASPEVGYTFVAQRDATTLTISVADTPRHNAMTGNGSGMARLRQSVEAIGGSCAVESSPGTWFCQLRIPYA</sequence>
<dbReference type="EMBL" id="JAAIII010000010">
    <property type="protein sequence ID" value="NMM95196.1"/>
    <property type="molecule type" value="Genomic_DNA"/>
</dbReference>
<evidence type="ECO:0000256" key="2">
    <source>
        <dbReference type="SAM" id="Phobius"/>
    </source>
</evidence>
<organism evidence="3 4">
    <name type="scientific">Bifidobacterium oedipodis</name>
    <dbReference type="NCBI Taxonomy" id="2675322"/>
    <lineage>
        <taxon>Bacteria</taxon>
        <taxon>Bacillati</taxon>
        <taxon>Actinomycetota</taxon>
        <taxon>Actinomycetes</taxon>
        <taxon>Bifidobacteriales</taxon>
        <taxon>Bifidobacteriaceae</taxon>
        <taxon>Bifidobacterium</taxon>
    </lineage>
</organism>
<feature type="transmembrane region" description="Helical" evidence="2">
    <location>
        <begin position="112"/>
        <end position="134"/>
    </location>
</feature>
<feature type="transmembrane region" description="Helical" evidence="2">
    <location>
        <begin position="26"/>
        <end position="46"/>
    </location>
</feature>
<keyword evidence="2" id="KW-1133">Transmembrane helix</keyword>
<feature type="transmembrane region" description="Helical" evidence="2">
    <location>
        <begin position="52"/>
        <end position="70"/>
    </location>
</feature>
<dbReference type="SUPFAM" id="SSF55874">
    <property type="entry name" value="ATPase domain of HSP90 chaperone/DNA topoisomerase II/histidine kinase"/>
    <property type="match status" value="1"/>
</dbReference>
<protein>
    <recommendedName>
        <fullName evidence="5">Histidine kinase</fullName>
    </recommendedName>
</protein>
<keyword evidence="2" id="KW-0472">Membrane</keyword>
<comment type="caution">
    <text evidence="3">The sequence shown here is derived from an EMBL/GenBank/DDBJ whole genome shotgun (WGS) entry which is preliminary data.</text>
</comment>
<keyword evidence="4" id="KW-1185">Reference proteome</keyword>
<feature type="transmembrane region" description="Helical" evidence="2">
    <location>
        <begin position="77"/>
        <end position="106"/>
    </location>
</feature>
<evidence type="ECO:0000313" key="4">
    <source>
        <dbReference type="Proteomes" id="UP000532194"/>
    </source>
</evidence>
<dbReference type="Proteomes" id="UP000532194">
    <property type="component" value="Unassembled WGS sequence"/>
</dbReference>
<evidence type="ECO:0000313" key="3">
    <source>
        <dbReference type="EMBL" id="NMM95196.1"/>
    </source>
</evidence>
<keyword evidence="1" id="KW-0175">Coiled coil</keyword>
<dbReference type="RefSeq" id="WP_169173194.1">
    <property type="nucleotide sequence ID" value="NZ_JAAIII010000010.1"/>
</dbReference>
<proteinExistence type="predicted"/>
<reference evidence="3 4" key="1">
    <citation type="submission" date="2020-02" db="EMBL/GenBank/DDBJ databases">
        <title>Characterization of phylogenetic diversity of novel bifidobacterial species isolated in Czech ZOOs.</title>
        <authorList>
            <person name="Lugli G.A."/>
            <person name="Vera N.B."/>
            <person name="Ventura M."/>
        </authorList>
    </citation>
    <scope>NUCLEOTIDE SEQUENCE [LARGE SCALE GENOMIC DNA]</scope>
    <source>
        <strain evidence="3 4">DSM 109957</strain>
    </source>
</reference>
<dbReference type="AlphaFoldDB" id="A0A7Y0ERQ1"/>
<gene>
    <name evidence="3" type="ORF">G1C95_2384</name>
</gene>
<evidence type="ECO:0000256" key="1">
    <source>
        <dbReference type="SAM" id="Coils"/>
    </source>
</evidence>
<accession>A0A7Y0ERQ1</accession>
<evidence type="ECO:0008006" key="5">
    <source>
        <dbReference type="Google" id="ProtNLM"/>
    </source>
</evidence>
<keyword evidence="2" id="KW-0812">Transmembrane</keyword>